<dbReference type="EMBL" id="DF952386">
    <property type="protein sequence ID" value="GAN45774.1"/>
    <property type="molecule type" value="Genomic_DNA"/>
</dbReference>
<evidence type="ECO:0000313" key="2">
    <source>
        <dbReference type="EMBL" id="GAN45774.1"/>
    </source>
</evidence>
<protein>
    <submittedName>
        <fullName evidence="2">Uncharacterized protein</fullName>
    </submittedName>
</protein>
<feature type="chain" id="PRO_5006712670" evidence="1">
    <location>
        <begin position="22"/>
        <end position="43"/>
    </location>
</feature>
<feature type="non-terminal residue" evidence="2">
    <location>
        <position position="43"/>
    </location>
</feature>
<evidence type="ECO:0000256" key="1">
    <source>
        <dbReference type="SAM" id="SignalP"/>
    </source>
</evidence>
<dbReference type="HOGENOM" id="CLU_3262369_0_0_6"/>
<accession>A0A0U1PCU5</accession>
<name>A0A0U1PCU5_9GAMM</name>
<feature type="signal peptide" evidence="1">
    <location>
        <begin position="1"/>
        <end position="21"/>
    </location>
</feature>
<gene>
    <name evidence="2" type="ORF">MBSD_2330</name>
</gene>
<proteinExistence type="predicted"/>
<organism evidence="2">
    <name type="scientific">Mizugakiibacter sediminis</name>
    <dbReference type="NCBI Taxonomy" id="1475481"/>
    <lineage>
        <taxon>Bacteria</taxon>
        <taxon>Pseudomonadati</taxon>
        <taxon>Pseudomonadota</taxon>
        <taxon>Gammaproteobacteria</taxon>
        <taxon>Lysobacterales</taxon>
        <taxon>Rhodanobacteraceae</taxon>
        <taxon>Mizugakiibacter</taxon>
    </lineage>
</organism>
<reference evidence="2" key="1">
    <citation type="submission" date="2015-03" db="EMBL/GenBank/DDBJ databases">
        <title>Draft genome sequence of Mizugakiibacter sediminis skMP5.</title>
        <authorList>
            <person name="Watanabe T."/>
            <person name="Kojima H."/>
            <person name="Fukui M."/>
        </authorList>
    </citation>
    <scope>NUCLEOTIDE SEQUENCE</scope>
    <source>
        <strain evidence="2">SkMP5</strain>
    </source>
</reference>
<dbReference type="AlphaFoldDB" id="A0A0U1PCU5"/>
<sequence length="43" mass="4355">MERAGRAFVLALLCGVLSAAALPEPPSVAASPALHAAWQALAR</sequence>
<keyword evidence="1" id="KW-0732">Signal</keyword>